<keyword evidence="1" id="KW-0472">Membrane</keyword>
<evidence type="ECO:0008006" key="4">
    <source>
        <dbReference type="Google" id="ProtNLM"/>
    </source>
</evidence>
<protein>
    <recommendedName>
        <fullName evidence="4">PIN domain-containing protein</fullName>
    </recommendedName>
</protein>
<keyword evidence="3" id="KW-1185">Reference proteome</keyword>
<dbReference type="EMBL" id="CP003470">
    <property type="protein sequence ID" value="AGG89157.1"/>
    <property type="molecule type" value="Genomic_DNA"/>
</dbReference>
<proteinExistence type="predicted"/>
<evidence type="ECO:0000256" key="1">
    <source>
        <dbReference type="SAM" id="Phobius"/>
    </source>
</evidence>
<keyword evidence="1" id="KW-1133">Transmembrane helix</keyword>
<dbReference type="AlphaFoldDB" id="M4NGD8"/>
<feature type="transmembrane region" description="Helical" evidence="1">
    <location>
        <begin position="16"/>
        <end position="40"/>
    </location>
</feature>
<dbReference type="Proteomes" id="UP000011859">
    <property type="component" value="Chromosome"/>
</dbReference>
<sequence precursor="true">MSSENKRPGFITGRQVAYVVAGIAAVPVFVGGLVLSAMGIDVTGSKKAKASAAGTAAPPPGPSLAELIARIQQGAMFAIDTNILMESGYLGALDRFLEALAARGAHITIGAAQREEIQKLRKAGTPEQQSKASAASRWLTAGTQRQVIRFLDASSGRRETYLDDVLVREARAHLAHAAEEHAFVYVVTDDVELTGRLYSIPLALQRDPSALVVVTGRQFAALTSHSLD</sequence>
<gene>
    <name evidence="2" type="ORF">R2APBS1_2034</name>
</gene>
<dbReference type="RefSeq" id="WP_015447882.1">
    <property type="nucleotide sequence ID" value="NC_020541.1"/>
</dbReference>
<dbReference type="OrthoDB" id="9965998at2"/>
<evidence type="ECO:0000313" key="2">
    <source>
        <dbReference type="EMBL" id="AGG89157.1"/>
    </source>
</evidence>
<evidence type="ECO:0000313" key="3">
    <source>
        <dbReference type="Proteomes" id="UP000011859"/>
    </source>
</evidence>
<keyword evidence="1" id="KW-0812">Transmembrane</keyword>
<reference evidence="2 3" key="1">
    <citation type="submission" date="2012-04" db="EMBL/GenBank/DDBJ databases">
        <title>Complete genome of Rhodanobacter sp. 2APBS1.</title>
        <authorList>
            <consortium name="US DOE Joint Genome Institute"/>
            <person name="Huntemann M."/>
            <person name="Wei C.-L."/>
            <person name="Han J."/>
            <person name="Detter J.C."/>
            <person name="Han C."/>
            <person name="Tapia R."/>
            <person name="Munk A.C.C."/>
            <person name="Chen A."/>
            <person name="Krypides N."/>
            <person name="Mavromatis K."/>
            <person name="Markowitz V."/>
            <person name="Szeto E."/>
            <person name="Ivanova N."/>
            <person name="Mikhailova N."/>
            <person name="Ovchinnikova G."/>
            <person name="Pagani I."/>
            <person name="Pati A."/>
            <person name="Goodwin L."/>
            <person name="Peters L."/>
            <person name="Pitluck S."/>
            <person name="Woyke T."/>
            <person name="Prakash O."/>
            <person name="Elkins J."/>
            <person name="Brown S."/>
            <person name="Palumbo A."/>
            <person name="Hemme C."/>
            <person name="Zhou J."/>
            <person name="Watson D."/>
            <person name="Jardine P."/>
            <person name="Kostka J."/>
            <person name="Green S."/>
        </authorList>
    </citation>
    <scope>NUCLEOTIDE SEQUENCE [LARGE SCALE GENOMIC DNA]</scope>
    <source>
        <strain evidence="2 3">2APBS1</strain>
    </source>
</reference>
<name>M4NGD8_9GAMM</name>
<accession>M4NGD8</accession>
<dbReference type="HOGENOM" id="CLU_1214043_0_0_6"/>
<organism evidence="2 3">
    <name type="scientific">Rhodanobacter denitrificans</name>
    <dbReference type="NCBI Taxonomy" id="666685"/>
    <lineage>
        <taxon>Bacteria</taxon>
        <taxon>Pseudomonadati</taxon>
        <taxon>Pseudomonadota</taxon>
        <taxon>Gammaproteobacteria</taxon>
        <taxon>Lysobacterales</taxon>
        <taxon>Rhodanobacteraceae</taxon>
        <taxon>Rhodanobacter</taxon>
    </lineage>
</organism>
<dbReference type="STRING" id="666685.R2APBS1_2034"/>
<dbReference type="KEGG" id="rhd:R2APBS1_2034"/>